<evidence type="ECO:0000256" key="3">
    <source>
        <dbReference type="ARBA" id="ARBA00022679"/>
    </source>
</evidence>
<protein>
    <submittedName>
        <fullName evidence="5">Putative glycosyltransferase EpsE</fullName>
        <ecNumber evidence="5">2.4.-.-</ecNumber>
    </submittedName>
</protein>
<comment type="similarity">
    <text evidence="1">Belongs to the glycosyltransferase 2 family.</text>
</comment>
<feature type="domain" description="Glycosyltransferase 2-like" evidence="4">
    <location>
        <begin position="38"/>
        <end position="140"/>
    </location>
</feature>
<evidence type="ECO:0000256" key="2">
    <source>
        <dbReference type="ARBA" id="ARBA00022676"/>
    </source>
</evidence>
<dbReference type="PANTHER" id="PTHR43685">
    <property type="entry name" value="GLYCOSYLTRANSFERASE"/>
    <property type="match status" value="1"/>
</dbReference>
<proteinExistence type="inferred from homology"/>
<sequence length="337" mass="37684">MRHAPDDLKTWVNVWPVGTGDLDVDAMQTTDNEVMILLAMLNGGRFITEQLDSFESQTHNAWRLVVSDDGSVDSGPDQIEAWSRLHPSRNVTLVAGPQAGFARNFLHLLAHADRSTRFVAFSDQDDVWLPDKLARATAALAGVPESQPALYCGSTWICDHRLSGRKVSERWACPPSFRNALVQNIAPGNTIMLNRAAVRLLQAATRRAGEVPAHDWWAYQVIAGAGGYIIQDKTPSLLYRQHGTNVIGANVGLRAHLRRYWIVLRGHLRRWNDLNIDALTRALPYLTPENRQLVEDFAKARRAPILSRPRRLHRLGIHRQSRIGTGLLWVAAVIGCL</sequence>
<dbReference type="CDD" id="cd04196">
    <property type="entry name" value="GT_2_like_d"/>
    <property type="match status" value="1"/>
</dbReference>
<dbReference type="InterPro" id="IPR029044">
    <property type="entry name" value="Nucleotide-diphossugar_trans"/>
</dbReference>
<dbReference type="Gene3D" id="3.90.550.10">
    <property type="entry name" value="Spore Coat Polysaccharide Biosynthesis Protein SpsA, Chain A"/>
    <property type="match status" value="1"/>
</dbReference>
<organism evidence="5">
    <name type="scientific">mine drainage metagenome</name>
    <dbReference type="NCBI Taxonomy" id="410659"/>
    <lineage>
        <taxon>unclassified sequences</taxon>
        <taxon>metagenomes</taxon>
        <taxon>ecological metagenomes</taxon>
    </lineage>
</organism>
<dbReference type="InterPro" id="IPR001173">
    <property type="entry name" value="Glyco_trans_2-like"/>
</dbReference>
<dbReference type="InterPro" id="IPR050834">
    <property type="entry name" value="Glycosyltransf_2"/>
</dbReference>
<dbReference type="AlphaFoldDB" id="A0A1J5PWA1"/>
<reference evidence="5" key="1">
    <citation type="submission" date="2016-10" db="EMBL/GenBank/DDBJ databases">
        <title>Sequence of Gallionella enrichment culture.</title>
        <authorList>
            <person name="Poehlein A."/>
            <person name="Muehling M."/>
            <person name="Daniel R."/>
        </authorList>
    </citation>
    <scope>NUCLEOTIDE SEQUENCE</scope>
</reference>
<dbReference type="SUPFAM" id="SSF53448">
    <property type="entry name" value="Nucleotide-diphospho-sugar transferases"/>
    <property type="match status" value="1"/>
</dbReference>
<dbReference type="PANTHER" id="PTHR43685:SF5">
    <property type="entry name" value="GLYCOSYLTRANSFERASE EPSE-RELATED"/>
    <property type="match status" value="1"/>
</dbReference>
<comment type="caution">
    <text evidence="5">The sequence shown here is derived from an EMBL/GenBank/DDBJ whole genome shotgun (WGS) entry which is preliminary data.</text>
</comment>
<evidence type="ECO:0000313" key="5">
    <source>
        <dbReference type="EMBL" id="OIQ67869.1"/>
    </source>
</evidence>
<name>A0A1J5PWA1_9ZZZZ</name>
<keyword evidence="3 5" id="KW-0808">Transferase</keyword>
<dbReference type="Pfam" id="PF00535">
    <property type="entry name" value="Glycos_transf_2"/>
    <property type="match status" value="1"/>
</dbReference>
<evidence type="ECO:0000256" key="1">
    <source>
        <dbReference type="ARBA" id="ARBA00006739"/>
    </source>
</evidence>
<accession>A0A1J5PWA1</accession>
<evidence type="ECO:0000259" key="4">
    <source>
        <dbReference type="Pfam" id="PF00535"/>
    </source>
</evidence>
<dbReference type="GO" id="GO:0016757">
    <property type="term" value="F:glycosyltransferase activity"/>
    <property type="evidence" value="ECO:0007669"/>
    <property type="project" value="UniProtKB-KW"/>
</dbReference>
<dbReference type="EC" id="2.4.-.-" evidence="5"/>
<dbReference type="EMBL" id="MLJW01005652">
    <property type="protein sequence ID" value="OIQ67869.1"/>
    <property type="molecule type" value="Genomic_DNA"/>
</dbReference>
<gene>
    <name evidence="5" type="primary">epsE_62</name>
    <name evidence="5" type="ORF">GALL_505490</name>
</gene>
<keyword evidence="2 5" id="KW-0328">Glycosyltransferase</keyword>